<evidence type="ECO:0000313" key="8">
    <source>
        <dbReference type="EMBL" id="SDX02192.1"/>
    </source>
</evidence>
<feature type="signal peptide" evidence="7">
    <location>
        <begin position="1"/>
        <end position="31"/>
    </location>
</feature>
<keyword evidence="3" id="KW-0813">Transport</keyword>
<evidence type="ECO:0000256" key="7">
    <source>
        <dbReference type="SAM" id="SignalP"/>
    </source>
</evidence>
<dbReference type="InterPro" id="IPR010067">
    <property type="entry name" value="ABC_SsuA_sub-bd"/>
</dbReference>
<evidence type="ECO:0000256" key="6">
    <source>
        <dbReference type="ARBA" id="ARBA00070228"/>
    </source>
</evidence>
<dbReference type="PANTHER" id="PTHR30024">
    <property type="entry name" value="ALIPHATIC SULFONATES-BINDING PROTEIN-RELATED"/>
    <property type="match status" value="1"/>
</dbReference>
<evidence type="ECO:0000256" key="5">
    <source>
        <dbReference type="ARBA" id="ARBA00055538"/>
    </source>
</evidence>
<comment type="subcellular location">
    <subcellularLocation>
        <location evidence="1">Periplasm</location>
    </subcellularLocation>
</comment>
<reference evidence="8 9" key="1">
    <citation type="submission" date="2016-10" db="EMBL/GenBank/DDBJ databases">
        <authorList>
            <person name="de Groot N.N."/>
        </authorList>
    </citation>
    <scope>NUCLEOTIDE SEQUENCE [LARGE SCALE GENOMIC DNA]</scope>
    <source>
        <strain evidence="8 9">CPCC 202699</strain>
    </source>
</reference>
<dbReference type="CDD" id="cd13563">
    <property type="entry name" value="PBP2_SsuA_like_6"/>
    <property type="match status" value="1"/>
</dbReference>
<comment type="function">
    <text evidence="5">Part of a binding-protein-dependent transport system for aliphatic sulfonates. Putative binding protein.</text>
</comment>
<evidence type="ECO:0000256" key="1">
    <source>
        <dbReference type="ARBA" id="ARBA00004418"/>
    </source>
</evidence>
<comment type="similarity">
    <text evidence="2">Belongs to the bacterial solute-binding protein SsuA/TauA family.</text>
</comment>
<name>A0A1H2YAD3_9PSEU</name>
<sequence>MISRSRRLTALLCALTLSGAAALTACSSDTAAGGAKITLGFSAWPGWFPWQVAQEKGLFQKNGVNVDLKYFDSYTDSINALSTGAIDGNSQTLGDTVASVSGGAKLSIVLVNDNSTGNDKVIAREGITSVADLKGKKVAVEQGAVDHYLLLLALQQAKLTEKDITLVPMVTDQAAAAFLSGQVDAVAAFAPFTSKALERTNSKAIATSAEFPGAIPDHLVLGEKVTKEHPKEVQAIVNTWFETLAWIKDNKDAAIDIMAKRGGVSVAEYRSYDSGTSIFTKQQNIDAFTPGVTPQHLNFQAGKIADFMVSVGLTAARPQVDNLFDDTFIKAVP</sequence>
<protein>
    <recommendedName>
        <fullName evidence="6">Putative aliphatic sulfonates-binding protein</fullName>
    </recommendedName>
</protein>
<dbReference type="GO" id="GO:0042626">
    <property type="term" value="F:ATPase-coupled transmembrane transporter activity"/>
    <property type="evidence" value="ECO:0007669"/>
    <property type="project" value="InterPro"/>
</dbReference>
<dbReference type="Gene3D" id="3.40.190.10">
    <property type="entry name" value="Periplasmic binding protein-like II"/>
    <property type="match status" value="2"/>
</dbReference>
<gene>
    <name evidence="8" type="ORF">SAMN05421504_10269</name>
</gene>
<accession>A0A1H2YAD3</accession>
<feature type="chain" id="PRO_5039156156" description="Putative aliphatic sulfonates-binding protein" evidence="7">
    <location>
        <begin position="32"/>
        <end position="333"/>
    </location>
</feature>
<dbReference type="OrthoDB" id="7374754at2"/>
<dbReference type="AlphaFoldDB" id="A0A1H2YAD3"/>
<dbReference type="Pfam" id="PF13379">
    <property type="entry name" value="NMT1_2"/>
    <property type="match status" value="1"/>
</dbReference>
<organism evidence="8 9">
    <name type="scientific">Amycolatopsis xylanica</name>
    <dbReference type="NCBI Taxonomy" id="589385"/>
    <lineage>
        <taxon>Bacteria</taxon>
        <taxon>Bacillati</taxon>
        <taxon>Actinomycetota</taxon>
        <taxon>Actinomycetes</taxon>
        <taxon>Pseudonocardiales</taxon>
        <taxon>Pseudonocardiaceae</taxon>
        <taxon>Amycolatopsis</taxon>
    </lineage>
</organism>
<dbReference type="PROSITE" id="PS51257">
    <property type="entry name" value="PROKAR_LIPOPROTEIN"/>
    <property type="match status" value="1"/>
</dbReference>
<dbReference type="GO" id="GO:0016020">
    <property type="term" value="C:membrane"/>
    <property type="evidence" value="ECO:0007669"/>
    <property type="project" value="InterPro"/>
</dbReference>
<dbReference type="EMBL" id="FNON01000002">
    <property type="protein sequence ID" value="SDX02192.1"/>
    <property type="molecule type" value="Genomic_DNA"/>
</dbReference>
<dbReference type="Proteomes" id="UP000199515">
    <property type="component" value="Unassembled WGS sequence"/>
</dbReference>
<dbReference type="STRING" id="589385.SAMN05421504_10269"/>
<evidence type="ECO:0000256" key="3">
    <source>
        <dbReference type="ARBA" id="ARBA00022448"/>
    </source>
</evidence>
<dbReference type="GO" id="GO:0042597">
    <property type="term" value="C:periplasmic space"/>
    <property type="evidence" value="ECO:0007669"/>
    <property type="project" value="UniProtKB-SubCell"/>
</dbReference>
<proteinExistence type="inferred from homology"/>
<dbReference type="RefSeq" id="WP_091288012.1">
    <property type="nucleotide sequence ID" value="NZ_FNON01000002.1"/>
</dbReference>
<evidence type="ECO:0000256" key="4">
    <source>
        <dbReference type="ARBA" id="ARBA00022729"/>
    </source>
</evidence>
<keyword evidence="9" id="KW-1185">Reference proteome</keyword>
<dbReference type="SUPFAM" id="SSF53850">
    <property type="entry name" value="Periplasmic binding protein-like II"/>
    <property type="match status" value="1"/>
</dbReference>
<evidence type="ECO:0000313" key="9">
    <source>
        <dbReference type="Proteomes" id="UP000199515"/>
    </source>
</evidence>
<evidence type="ECO:0000256" key="2">
    <source>
        <dbReference type="ARBA" id="ARBA00010742"/>
    </source>
</evidence>
<dbReference type="FunFam" id="3.40.190.10:FF:000050">
    <property type="entry name" value="Sulfonate ABC transporter substrate-binding protein"/>
    <property type="match status" value="1"/>
</dbReference>
<dbReference type="NCBIfam" id="TIGR01728">
    <property type="entry name" value="SsuA_fam"/>
    <property type="match status" value="1"/>
</dbReference>
<keyword evidence="4 7" id="KW-0732">Signal</keyword>
<dbReference type="PANTHER" id="PTHR30024:SF47">
    <property type="entry name" value="TAURINE-BINDING PERIPLASMIC PROTEIN"/>
    <property type="match status" value="1"/>
</dbReference>